<sequence length="165" mass="18193">MNLLWKTGIIFSVIALGSTIIWIVHSQNNSPIAFAEEWVVIEVTDGESMTVRQTDGHQMPVRLCGIDAAGQALSNQAKEKLRSLVAINDNQVMIIPVQKDSNGKTMAEVMAYGKGGVEVSFQEELLKHGLAITRQFNVECPNQLAFENAQKMAVALKVGVWRQLK</sequence>
<gene>
    <name evidence="3" type="ORF">H6G74_17050</name>
</gene>
<dbReference type="Proteomes" id="UP000603457">
    <property type="component" value="Unassembled WGS sequence"/>
</dbReference>
<accession>A0ABR8FXV9</accession>
<protein>
    <submittedName>
        <fullName evidence="3">Thermonuclease family protein</fullName>
    </submittedName>
</protein>
<organism evidence="3 4">
    <name type="scientific">Nostoc spongiaeforme FACHB-130</name>
    <dbReference type="NCBI Taxonomy" id="1357510"/>
    <lineage>
        <taxon>Bacteria</taxon>
        <taxon>Bacillati</taxon>
        <taxon>Cyanobacteriota</taxon>
        <taxon>Cyanophyceae</taxon>
        <taxon>Nostocales</taxon>
        <taxon>Nostocaceae</taxon>
        <taxon>Nostoc</taxon>
    </lineage>
</organism>
<reference evidence="3 4" key="1">
    <citation type="journal article" date="2020" name="ISME J.">
        <title>Comparative genomics reveals insights into cyanobacterial evolution and habitat adaptation.</title>
        <authorList>
            <person name="Chen M.Y."/>
            <person name="Teng W.K."/>
            <person name="Zhao L."/>
            <person name="Hu C.X."/>
            <person name="Zhou Y.K."/>
            <person name="Han B.P."/>
            <person name="Song L.R."/>
            <person name="Shu W.S."/>
        </authorList>
    </citation>
    <scope>NUCLEOTIDE SEQUENCE [LARGE SCALE GENOMIC DNA]</scope>
    <source>
        <strain evidence="3 4">FACHB-130</strain>
    </source>
</reference>
<evidence type="ECO:0000256" key="1">
    <source>
        <dbReference type="SAM" id="Phobius"/>
    </source>
</evidence>
<proteinExistence type="predicted"/>
<dbReference type="SMART" id="SM00318">
    <property type="entry name" value="SNc"/>
    <property type="match status" value="1"/>
</dbReference>
<keyword evidence="1" id="KW-0472">Membrane</keyword>
<dbReference type="InterPro" id="IPR016071">
    <property type="entry name" value="Staphylococal_nuclease_OB-fold"/>
</dbReference>
<dbReference type="Gene3D" id="2.40.50.90">
    <property type="match status" value="1"/>
</dbReference>
<dbReference type="Pfam" id="PF00565">
    <property type="entry name" value="SNase"/>
    <property type="match status" value="1"/>
</dbReference>
<feature type="domain" description="TNase-like" evidence="2">
    <location>
        <begin position="34"/>
        <end position="163"/>
    </location>
</feature>
<evidence type="ECO:0000313" key="3">
    <source>
        <dbReference type="EMBL" id="MBD2596019.1"/>
    </source>
</evidence>
<evidence type="ECO:0000313" key="4">
    <source>
        <dbReference type="Proteomes" id="UP000603457"/>
    </source>
</evidence>
<keyword evidence="1" id="KW-1133">Transmembrane helix</keyword>
<dbReference type="RefSeq" id="WP_190968782.1">
    <property type="nucleotide sequence ID" value="NZ_JACJTB010000022.1"/>
</dbReference>
<name>A0ABR8FXV9_9NOSO</name>
<feature type="transmembrane region" description="Helical" evidence="1">
    <location>
        <begin position="7"/>
        <end position="25"/>
    </location>
</feature>
<evidence type="ECO:0000259" key="2">
    <source>
        <dbReference type="PROSITE" id="PS50830"/>
    </source>
</evidence>
<keyword evidence="4" id="KW-1185">Reference proteome</keyword>
<dbReference type="EMBL" id="JACJTB010000022">
    <property type="protein sequence ID" value="MBD2596019.1"/>
    <property type="molecule type" value="Genomic_DNA"/>
</dbReference>
<dbReference type="PROSITE" id="PS50830">
    <property type="entry name" value="TNASE_3"/>
    <property type="match status" value="1"/>
</dbReference>
<keyword evidence="1" id="KW-0812">Transmembrane</keyword>
<comment type="caution">
    <text evidence="3">The sequence shown here is derived from an EMBL/GenBank/DDBJ whole genome shotgun (WGS) entry which is preliminary data.</text>
</comment>
<dbReference type="InterPro" id="IPR035437">
    <property type="entry name" value="SNase_OB-fold_sf"/>
</dbReference>
<dbReference type="SUPFAM" id="SSF50199">
    <property type="entry name" value="Staphylococcal nuclease"/>
    <property type="match status" value="1"/>
</dbReference>